<accession>A0A7T0G423</accession>
<dbReference type="KEGG" id="nva:G3M78_11210"/>
<dbReference type="EMBL" id="CP048620">
    <property type="protein sequence ID" value="QPJ65929.1"/>
    <property type="molecule type" value="Genomic_DNA"/>
</dbReference>
<name>A0A7T0G423_9BACT</name>
<organism evidence="1 2">
    <name type="scientific">Candidatus Nitrohelix vancouverensis</name>
    <dbReference type="NCBI Taxonomy" id="2705534"/>
    <lineage>
        <taxon>Bacteria</taxon>
        <taxon>Pseudomonadati</taxon>
        <taxon>Nitrospinota/Tectimicrobiota group</taxon>
        <taxon>Nitrospinota</taxon>
        <taxon>Nitrospinia</taxon>
        <taxon>Nitrospinales</taxon>
        <taxon>Nitrospinaceae</taxon>
        <taxon>Candidatus Nitrohelix</taxon>
    </lineage>
</organism>
<protein>
    <submittedName>
        <fullName evidence="1">DUF507 family protein</fullName>
    </submittedName>
</protein>
<dbReference type="AlphaFoldDB" id="A0A7T0G423"/>
<dbReference type="InterPro" id="IPR007463">
    <property type="entry name" value="DUF507"/>
</dbReference>
<gene>
    <name evidence="1" type="ORF">G3M78_11210</name>
</gene>
<evidence type="ECO:0000313" key="2">
    <source>
        <dbReference type="Proteomes" id="UP000594464"/>
    </source>
</evidence>
<sequence>MKISRDKVNHISSLIISDFKKRSELDYKVDLNDIRLEIAEEMLTYLKMDDNADAAARGILASYSTNRPREGTSEWEILYQKHYEEYMNKHDL</sequence>
<dbReference type="Proteomes" id="UP000594464">
    <property type="component" value="Chromosome"/>
</dbReference>
<proteinExistence type="predicted"/>
<evidence type="ECO:0000313" key="1">
    <source>
        <dbReference type="EMBL" id="QPJ65929.1"/>
    </source>
</evidence>
<reference evidence="2" key="1">
    <citation type="submission" date="2020-02" db="EMBL/GenBank/DDBJ databases">
        <title>Genomic and physiological characterization of two novel Nitrospinaceae genera.</title>
        <authorList>
            <person name="Mueller A.J."/>
            <person name="Jung M.-Y."/>
            <person name="Strachan C.R."/>
            <person name="Herbold C.W."/>
            <person name="Kirkegaard R.H."/>
            <person name="Daims H."/>
        </authorList>
    </citation>
    <scope>NUCLEOTIDE SEQUENCE [LARGE SCALE GENOMIC DNA]</scope>
</reference>
<dbReference type="Pfam" id="PF04368">
    <property type="entry name" value="DUF507"/>
    <property type="match status" value="1"/>
</dbReference>